<gene>
    <name evidence="7" type="ORF">KC19_4G088000</name>
</gene>
<feature type="domain" description="RecQ mediated genome instability protein 1 OB-fold" evidence="5">
    <location>
        <begin position="152"/>
        <end position="263"/>
    </location>
</feature>
<evidence type="ECO:0000256" key="1">
    <source>
        <dbReference type="ARBA" id="ARBA00006395"/>
    </source>
</evidence>
<dbReference type="PANTHER" id="PTHR14790">
    <property type="entry name" value="RECQ-MEDIATED GENOME INSTABILITY PROTEIN 1 RMI1"/>
    <property type="match status" value="1"/>
</dbReference>
<dbReference type="GO" id="GO:0000712">
    <property type="term" value="P:resolution of meiotic recombination intermediates"/>
    <property type="evidence" value="ECO:0007669"/>
    <property type="project" value="TreeGrafter"/>
</dbReference>
<accession>A0A8T0I8G7</accession>
<dbReference type="GO" id="GO:0031422">
    <property type="term" value="C:RecQ family helicase-topoisomerase III complex"/>
    <property type="evidence" value="ECO:0007669"/>
    <property type="project" value="TreeGrafter"/>
</dbReference>
<dbReference type="FunFam" id="2.40.50.770:FF:000004">
    <property type="entry name" value="RecQ-mediated instability protein (DUF1767)"/>
    <property type="match status" value="1"/>
</dbReference>
<keyword evidence="8" id="KW-1185">Reference proteome</keyword>
<dbReference type="InterPro" id="IPR042470">
    <property type="entry name" value="RMI1_N_C_sf"/>
</dbReference>
<dbReference type="PANTHER" id="PTHR14790:SF15">
    <property type="entry name" value="RECQ-MEDIATED GENOME INSTABILITY PROTEIN 1"/>
    <property type="match status" value="1"/>
</dbReference>
<dbReference type="EMBL" id="CM026424">
    <property type="protein sequence ID" value="KAG0579285.1"/>
    <property type="molecule type" value="Genomic_DNA"/>
</dbReference>
<protein>
    <recommendedName>
        <fullName evidence="2">RecQ-mediated genome instability protein 1</fullName>
    </recommendedName>
    <alternativeName>
        <fullName evidence="3">BLM-associated protein of 75 kDa homolog</fullName>
    </alternativeName>
</protein>
<evidence type="ECO:0000256" key="3">
    <source>
        <dbReference type="ARBA" id="ARBA00077519"/>
    </source>
</evidence>
<evidence type="ECO:0000256" key="4">
    <source>
        <dbReference type="SAM" id="MobiDB-lite"/>
    </source>
</evidence>
<dbReference type="Proteomes" id="UP000822688">
    <property type="component" value="Chromosome 4"/>
</dbReference>
<proteinExistence type="inferred from homology"/>
<feature type="region of interest" description="Disordered" evidence="4">
    <location>
        <begin position="1"/>
        <end position="33"/>
    </location>
</feature>
<dbReference type="SMART" id="SM01161">
    <property type="entry name" value="DUF1767"/>
    <property type="match status" value="1"/>
</dbReference>
<evidence type="ECO:0000313" key="7">
    <source>
        <dbReference type="EMBL" id="KAG0579285.1"/>
    </source>
</evidence>
<evidence type="ECO:0000259" key="5">
    <source>
        <dbReference type="Pfam" id="PF08585"/>
    </source>
</evidence>
<dbReference type="GO" id="GO:0000166">
    <property type="term" value="F:nucleotide binding"/>
    <property type="evidence" value="ECO:0007669"/>
    <property type="project" value="InterPro"/>
</dbReference>
<feature type="region of interest" description="Disordered" evidence="4">
    <location>
        <begin position="448"/>
        <end position="470"/>
    </location>
</feature>
<organism evidence="7 8">
    <name type="scientific">Ceratodon purpureus</name>
    <name type="common">Fire moss</name>
    <name type="synonym">Dicranum purpureum</name>
    <dbReference type="NCBI Taxonomy" id="3225"/>
    <lineage>
        <taxon>Eukaryota</taxon>
        <taxon>Viridiplantae</taxon>
        <taxon>Streptophyta</taxon>
        <taxon>Embryophyta</taxon>
        <taxon>Bryophyta</taxon>
        <taxon>Bryophytina</taxon>
        <taxon>Bryopsida</taxon>
        <taxon>Dicranidae</taxon>
        <taxon>Pseudoditrichales</taxon>
        <taxon>Ditrichaceae</taxon>
        <taxon>Ceratodon</taxon>
    </lineage>
</organism>
<feature type="compositionally biased region" description="Polar residues" evidence="4">
    <location>
        <begin position="456"/>
        <end position="470"/>
    </location>
</feature>
<evidence type="ECO:0000259" key="6">
    <source>
        <dbReference type="Pfam" id="PF16099"/>
    </source>
</evidence>
<reference evidence="7" key="1">
    <citation type="submission" date="2020-06" db="EMBL/GenBank/DDBJ databases">
        <title>WGS assembly of Ceratodon purpureus strain R40.</title>
        <authorList>
            <person name="Carey S.B."/>
            <person name="Jenkins J."/>
            <person name="Shu S."/>
            <person name="Lovell J.T."/>
            <person name="Sreedasyam A."/>
            <person name="Maumus F."/>
            <person name="Tiley G.P."/>
            <person name="Fernandez-Pozo N."/>
            <person name="Barry K."/>
            <person name="Chen C."/>
            <person name="Wang M."/>
            <person name="Lipzen A."/>
            <person name="Daum C."/>
            <person name="Saski C.A."/>
            <person name="Payton A.C."/>
            <person name="Mcbreen J.C."/>
            <person name="Conrad R.E."/>
            <person name="Kollar L.M."/>
            <person name="Olsson S."/>
            <person name="Huttunen S."/>
            <person name="Landis J.B."/>
            <person name="Wickett N.J."/>
            <person name="Johnson M.G."/>
            <person name="Rensing S.A."/>
            <person name="Grimwood J."/>
            <person name="Schmutz J."/>
            <person name="Mcdaniel S.F."/>
        </authorList>
    </citation>
    <scope>NUCLEOTIDE SEQUENCE</scope>
    <source>
        <strain evidence="7">R40</strain>
    </source>
</reference>
<evidence type="ECO:0000313" key="8">
    <source>
        <dbReference type="Proteomes" id="UP000822688"/>
    </source>
</evidence>
<dbReference type="AlphaFoldDB" id="A0A8T0I8G7"/>
<dbReference type="InterPro" id="IPR013894">
    <property type="entry name" value="RMI1_OB"/>
</dbReference>
<feature type="domain" description="RecQ-mediated genome instability protein 1 C-terminal OB-fold" evidence="6">
    <location>
        <begin position="519"/>
        <end position="661"/>
    </location>
</feature>
<comment type="caution">
    <text evidence="7">The sequence shown here is derived from an EMBL/GenBank/DDBJ whole genome shotgun (WGS) entry which is preliminary data.</text>
</comment>
<dbReference type="GO" id="GO:0016604">
    <property type="term" value="C:nuclear body"/>
    <property type="evidence" value="ECO:0007669"/>
    <property type="project" value="TreeGrafter"/>
</dbReference>
<dbReference type="Pfam" id="PF16099">
    <property type="entry name" value="RMI1_C"/>
    <property type="match status" value="1"/>
</dbReference>
<dbReference type="InterPro" id="IPR032199">
    <property type="entry name" value="RMI1_C"/>
</dbReference>
<dbReference type="Gene3D" id="2.40.50.770">
    <property type="entry name" value="RecQ-mediated genome instability protein Rmi1, C-terminal domain"/>
    <property type="match status" value="1"/>
</dbReference>
<sequence>MTGRAGRGRSRVLLSDSSSEDDDPIEVGNAEGNAGAVGVEAMLLEDDIEDDIEGDDISVEEVATVFPPAQAPARVPRVEGTNMSGLEGGGSPLHQQLRRRGVSVHSEWVGSFVREMEGSHPGFSGLGVERQGELALAHLLVADFNDVGAGCLPNSFEAVHATELPGPFVLQVDEVSDIGAPLRERYHERGAGLSRCLKLSMTDGVQRVVGIEYQPIPALHNLFPAGIKICLRNIFVRRGVFLLTCDSVEVIGGLVQRLEEARQRAVHEVNKPARGSRNRRGQTGDRSLIERATAEAWPRNTDGANPVAAGILRDNSSGHSAQPVQPTAASIFQSFAAQGQPARSHQAPQVPDTGANVGHSLHASRTETRFNVSVQQATPAVAPTHSETRSNIPVQQVAPAAGQICTETRSNVTVHQTTTAVGPTIQTQVEVKRKQTTIPWVQTSANDAGLKENSPRRPTNSFGPFSTQQRVVEQTTARDSFAQPSAAGMQTPMNLDSDEDEFQSVPTPLQRHRTPVFNEEPFTYLAFLKEKRSTEPGNDGAAGKVKCILTGVKEFRYKDTEEFALFVTIDDGSLATMALIHHEVVQKKVGFSPKEVNSALDGKNSQEIREMKAIMKRFETFLRNFEGIVYVQYKQSFDMPVISHMEEGVKAGDLSALRNRVSNDTSLRPRGVRHNSEVIDVSP</sequence>
<evidence type="ECO:0000256" key="2">
    <source>
        <dbReference type="ARBA" id="ARBA00018987"/>
    </source>
</evidence>
<dbReference type="GO" id="GO:0000724">
    <property type="term" value="P:double-strand break repair via homologous recombination"/>
    <property type="evidence" value="ECO:0007669"/>
    <property type="project" value="TreeGrafter"/>
</dbReference>
<feature type="region of interest" description="Disordered" evidence="4">
    <location>
        <begin position="269"/>
        <end position="304"/>
    </location>
</feature>
<dbReference type="Pfam" id="PF08585">
    <property type="entry name" value="RMI1_N_C"/>
    <property type="match status" value="1"/>
</dbReference>
<name>A0A8T0I8G7_CERPU</name>
<comment type="similarity">
    <text evidence="1">Belongs to the RMI1 family.</text>
</comment>
<feature type="compositionally biased region" description="Basic residues" evidence="4">
    <location>
        <begin position="1"/>
        <end position="10"/>
    </location>
</feature>